<dbReference type="Proteomes" id="UP001162162">
    <property type="component" value="Unassembled WGS sequence"/>
</dbReference>
<feature type="region of interest" description="Disordered" evidence="1">
    <location>
        <begin position="38"/>
        <end position="72"/>
    </location>
</feature>
<protein>
    <submittedName>
        <fullName evidence="2">Uncharacterized protein</fullName>
    </submittedName>
</protein>
<dbReference type="AlphaFoldDB" id="A0AAV8YGI2"/>
<accession>A0AAV8YGI2</accession>
<organism evidence="2 3">
    <name type="scientific">Aromia moschata</name>
    <dbReference type="NCBI Taxonomy" id="1265417"/>
    <lineage>
        <taxon>Eukaryota</taxon>
        <taxon>Metazoa</taxon>
        <taxon>Ecdysozoa</taxon>
        <taxon>Arthropoda</taxon>
        <taxon>Hexapoda</taxon>
        <taxon>Insecta</taxon>
        <taxon>Pterygota</taxon>
        <taxon>Neoptera</taxon>
        <taxon>Endopterygota</taxon>
        <taxon>Coleoptera</taxon>
        <taxon>Polyphaga</taxon>
        <taxon>Cucujiformia</taxon>
        <taxon>Chrysomeloidea</taxon>
        <taxon>Cerambycidae</taxon>
        <taxon>Cerambycinae</taxon>
        <taxon>Callichromatini</taxon>
        <taxon>Aromia</taxon>
    </lineage>
</organism>
<feature type="compositionally biased region" description="Polar residues" evidence="1">
    <location>
        <begin position="40"/>
        <end position="58"/>
    </location>
</feature>
<evidence type="ECO:0000256" key="1">
    <source>
        <dbReference type="SAM" id="MobiDB-lite"/>
    </source>
</evidence>
<sequence>MNLKLSSRHIELTCAALHILGTHTILYSEKFSRLEGHNVPSLSPVDTGSTKLAPSGSSPDMDDVSSKRQATRVFKKSSPNGKVCNIVRVGSIYKVSCEVPIF</sequence>
<dbReference type="EMBL" id="JAPWTK010000102">
    <property type="protein sequence ID" value="KAJ8950278.1"/>
    <property type="molecule type" value="Genomic_DNA"/>
</dbReference>
<gene>
    <name evidence="2" type="ORF">NQ318_021133</name>
</gene>
<proteinExistence type="predicted"/>
<name>A0AAV8YGI2_9CUCU</name>
<reference evidence="2" key="1">
    <citation type="journal article" date="2023" name="Insect Mol. Biol.">
        <title>Genome sequencing provides insights into the evolution of gene families encoding plant cell wall-degrading enzymes in longhorned beetles.</title>
        <authorList>
            <person name="Shin N.R."/>
            <person name="Okamura Y."/>
            <person name="Kirsch R."/>
            <person name="Pauchet Y."/>
        </authorList>
    </citation>
    <scope>NUCLEOTIDE SEQUENCE</scope>
    <source>
        <strain evidence="2">AMC_N1</strain>
    </source>
</reference>
<keyword evidence="3" id="KW-1185">Reference proteome</keyword>
<evidence type="ECO:0000313" key="2">
    <source>
        <dbReference type="EMBL" id="KAJ8950278.1"/>
    </source>
</evidence>
<comment type="caution">
    <text evidence="2">The sequence shown here is derived from an EMBL/GenBank/DDBJ whole genome shotgun (WGS) entry which is preliminary data.</text>
</comment>
<evidence type="ECO:0000313" key="3">
    <source>
        <dbReference type="Proteomes" id="UP001162162"/>
    </source>
</evidence>